<dbReference type="Proteomes" id="UP000276133">
    <property type="component" value="Unassembled WGS sequence"/>
</dbReference>
<proteinExistence type="predicted"/>
<accession>A0A3M7PFE3</accession>
<sequence length="93" mass="11240">MYTGLFKQIKQERMEFNKMEHRESKFSNSKNVKFNETNRIRKVIINQVNIQHQASEFNQESFTIDAELEKYESLEETTNTIYVQIVLIIKHRI</sequence>
<dbReference type="AlphaFoldDB" id="A0A3M7PFE3"/>
<keyword evidence="2" id="KW-1185">Reference proteome</keyword>
<dbReference type="EMBL" id="REGN01011222">
    <property type="protein sequence ID" value="RMZ97743.1"/>
    <property type="molecule type" value="Genomic_DNA"/>
</dbReference>
<gene>
    <name evidence="1" type="ORF">BpHYR1_023573</name>
</gene>
<protein>
    <submittedName>
        <fullName evidence="1">Uncharacterized protein</fullName>
    </submittedName>
</protein>
<organism evidence="1 2">
    <name type="scientific">Brachionus plicatilis</name>
    <name type="common">Marine rotifer</name>
    <name type="synonym">Brachionus muelleri</name>
    <dbReference type="NCBI Taxonomy" id="10195"/>
    <lineage>
        <taxon>Eukaryota</taxon>
        <taxon>Metazoa</taxon>
        <taxon>Spiralia</taxon>
        <taxon>Gnathifera</taxon>
        <taxon>Rotifera</taxon>
        <taxon>Eurotatoria</taxon>
        <taxon>Monogononta</taxon>
        <taxon>Pseudotrocha</taxon>
        <taxon>Ploima</taxon>
        <taxon>Brachionidae</taxon>
        <taxon>Brachionus</taxon>
    </lineage>
</organism>
<evidence type="ECO:0000313" key="2">
    <source>
        <dbReference type="Proteomes" id="UP000276133"/>
    </source>
</evidence>
<name>A0A3M7PFE3_BRAPC</name>
<reference evidence="1 2" key="1">
    <citation type="journal article" date="2018" name="Sci. Rep.">
        <title>Genomic signatures of local adaptation to the degree of environmental predictability in rotifers.</title>
        <authorList>
            <person name="Franch-Gras L."/>
            <person name="Hahn C."/>
            <person name="Garcia-Roger E.M."/>
            <person name="Carmona M.J."/>
            <person name="Serra M."/>
            <person name="Gomez A."/>
        </authorList>
    </citation>
    <scope>NUCLEOTIDE SEQUENCE [LARGE SCALE GENOMIC DNA]</scope>
    <source>
        <strain evidence="1">HYR1</strain>
    </source>
</reference>
<comment type="caution">
    <text evidence="1">The sequence shown here is derived from an EMBL/GenBank/DDBJ whole genome shotgun (WGS) entry which is preliminary data.</text>
</comment>
<evidence type="ECO:0000313" key="1">
    <source>
        <dbReference type="EMBL" id="RMZ97743.1"/>
    </source>
</evidence>